<dbReference type="Proteomes" id="UP000663929">
    <property type="component" value="Chromosome"/>
</dbReference>
<dbReference type="PANTHER" id="PTHR23355:SF9">
    <property type="entry name" value="DIS3-LIKE EXONUCLEASE 2"/>
    <property type="match status" value="1"/>
</dbReference>
<evidence type="ECO:0000256" key="6">
    <source>
        <dbReference type="ARBA" id="ARBA00022839"/>
    </source>
</evidence>
<dbReference type="GO" id="GO:0005829">
    <property type="term" value="C:cytosol"/>
    <property type="evidence" value="ECO:0007669"/>
    <property type="project" value="TreeGrafter"/>
</dbReference>
<feature type="domain" description="S1 motif" evidence="10">
    <location>
        <begin position="629"/>
        <end position="710"/>
    </location>
</feature>
<protein>
    <recommendedName>
        <fullName evidence="8">Ribonuclease R</fullName>
        <shortName evidence="8">RNase R</shortName>
        <ecNumber evidence="8">3.1.13.1</ecNumber>
    </recommendedName>
</protein>
<dbReference type="SMART" id="SM00955">
    <property type="entry name" value="RNB"/>
    <property type="match status" value="1"/>
</dbReference>
<evidence type="ECO:0000256" key="9">
    <source>
        <dbReference type="SAM" id="MobiDB-lite"/>
    </source>
</evidence>
<dbReference type="InterPro" id="IPR001900">
    <property type="entry name" value="RNase_II/R"/>
</dbReference>
<proteinExistence type="inferred from homology"/>
<dbReference type="InterPro" id="IPR036390">
    <property type="entry name" value="WH_DNA-bd_sf"/>
</dbReference>
<dbReference type="SUPFAM" id="SSF46785">
    <property type="entry name" value="Winged helix' DNA-binding domain"/>
    <property type="match status" value="1"/>
</dbReference>
<dbReference type="Pfam" id="PF00575">
    <property type="entry name" value="S1"/>
    <property type="match status" value="1"/>
</dbReference>
<evidence type="ECO:0000256" key="5">
    <source>
        <dbReference type="ARBA" id="ARBA00022801"/>
    </source>
</evidence>
<evidence type="ECO:0000259" key="10">
    <source>
        <dbReference type="PROSITE" id="PS50126"/>
    </source>
</evidence>
<evidence type="ECO:0000313" key="11">
    <source>
        <dbReference type="EMBL" id="QTD50792.1"/>
    </source>
</evidence>
<dbReference type="InterPro" id="IPR050180">
    <property type="entry name" value="RNR_Ribonuclease"/>
</dbReference>
<dbReference type="RefSeq" id="WP_237380803.1">
    <property type="nucleotide sequence ID" value="NZ_CP071793.1"/>
</dbReference>
<keyword evidence="4 8" id="KW-0540">Nuclease</keyword>
<evidence type="ECO:0000256" key="2">
    <source>
        <dbReference type="ARBA" id="ARBA00004496"/>
    </source>
</evidence>
<comment type="subcellular location">
    <subcellularLocation>
        <location evidence="2 8">Cytoplasm</location>
    </subcellularLocation>
</comment>
<feature type="compositionally biased region" description="Basic and acidic residues" evidence="9">
    <location>
        <begin position="719"/>
        <end position="731"/>
    </location>
</feature>
<evidence type="ECO:0000256" key="8">
    <source>
        <dbReference type="HAMAP-Rule" id="MF_01895"/>
    </source>
</evidence>
<keyword evidence="3 8" id="KW-0963">Cytoplasm</keyword>
<evidence type="ECO:0000313" key="12">
    <source>
        <dbReference type="Proteomes" id="UP000663929"/>
    </source>
</evidence>
<name>A0A8A4TNW7_SULCO</name>
<dbReference type="NCBIfam" id="TIGR00358">
    <property type="entry name" value="3_prime_RNase"/>
    <property type="match status" value="1"/>
</dbReference>
<sequence>MLLDLKQQILTFLGSKEDPTKLKSILKGLGLPASDRQYVRALLREMMREGQVVKSGSLYWVPDGKRLALDIKRRKSREKDQVVGRLQVTSAGFGFVLVERGRDWMIPETGMGHAMNGDVVVARRVGTERGGRITAEIVEIRSYGLHHLVGVFERYGKQVRFRPFSDFQLRPEMMREFPDDVDDGMVGKWTRQKDGTFAFGELLGALKDPLVDEHIVLAENDIPGEFEPRVMDEVAHFNPAFEFELGDRTDFRDELVFTVDGATARDFDDALHFKEIGAKEVEVGVHIADVSEFVKPGTALDTWAKQRGNSTYLPHKAIPMLPQILSNELCSLKPNVPRYTLSVVVRLSREGEVKSYRIHKGLICSRYRLTYDNVNAIGIDRDPNMRAGYAEVVPSLDLALELSRKMRKRRIREGGFDLDLAETVVEVDASQLMKKVVEKHQTDANRMIEAFMVMANECVARDMTERDITIPYRIHDAPDEDRLARLERFLSSHGIAVPHGLEDDPGPSLNALLEELQGKPNAQVMQTQVLKAMKMAEYLPENHGHFGLASACYCHFTSPIRRYADLIVHRRLTALLNATSAADLDDDIFDDSGLEESCSHISNRERASAKAENTYVLLKMLRHLEDRIGDDMEGVIDDVKEFGLFVRLNDFPVSGLVHVENLPGDYFEFVPDMLALVGARNGRAFKVGDEVKVKLMRVDFLSRKIDMGLALSRIERLEMGPDGHAGGESRSGRPRRTAASGGRGGARRSASGRSKGEGKKARTPGALAGKGKKFKKVKKGPKKGRRR</sequence>
<dbReference type="InterPro" id="IPR013223">
    <property type="entry name" value="RNase_B_OB_dom"/>
</dbReference>
<dbReference type="SMART" id="SM00316">
    <property type="entry name" value="S1"/>
    <property type="match status" value="1"/>
</dbReference>
<dbReference type="EC" id="3.1.13.1" evidence="8"/>
<comment type="function">
    <text evidence="8">3'-5' exoribonuclease that releases 5'-nucleoside monophosphates and is involved in maturation of structured RNAs.</text>
</comment>
<gene>
    <name evidence="8 11" type="primary">rnr</name>
    <name evidence="11" type="ORF">J3U87_34845</name>
</gene>
<dbReference type="InterPro" id="IPR011805">
    <property type="entry name" value="RNase_R"/>
</dbReference>
<dbReference type="AlphaFoldDB" id="A0A8A4TNW7"/>
<dbReference type="HAMAP" id="MF_01895">
    <property type="entry name" value="RNase_R"/>
    <property type="match status" value="1"/>
</dbReference>
<dbReference type="PROSITE" id="PS50126">
    <property type="entry name" value="S1"/>
    <property type="match status" value="1"/>
</dbReference>
<reference evidence="11" key="1">
    <citation type="submission" date="2021-03" db="EMBL/GenBank/DDBJ databases">
        <title>Acanthopleuribacteraceae sp. M133.</title>
        <authorList>
            <person name="Wang G."/>
        </authorList>
    </citation>
    <scope>NUCLEOTIDE SEQUENCE</scope>
    <source>
        <strain evidence="11">M133</strain>
    </source>
</reference>
<accession>A0A8A4TNW7</accession>
<feature type="region of interest" description="Disordered" evidence="9">
    <location>
        <begin position="719"/>
        <end position="787"/>
    </location>
</feature>
<evidence type="ECO:0000256" key="3">
    <source>
        <dbReference type="ARBA" id="ARBA00022490"/>
    </source>
</evidence>
<dbReference type="GO" id="GO:0006402">
    <property type="term" value="P:mRNA catabolic process"/>
    <property type="evidence" value="ECO:0007669"/>
    <property type="project" value="TreeGrafter"/>
</dbReference>
<dbReference type="PANTHER" id="PTHR23355">
    <property type="entry name" value="RIBONUCLEASE"/>
    <property type="match status" value="1"/>
</dbReference>
<dbReference type="GO" id="GO:0003723">
    <property type="term" value="F:RNA binding"/>
    <property type="evidence" value="ECO:0007669"/>
    <property type="project" value="UniProtKB-UniRule"/>
</dbReference>
<organism evidence="11 12">
    <name type="scientific">Sulfidibacter corallicola</name>
    <dbReference type="NCBI Taxonomy" id="2818388"/>
    <lineage>
        <taxon>Bacteria</taxon>
        <taxon>Pseudomonadati</taxon>
        <taxon>Acidobacteriota</taxon>
        <taxon>Holophagae</taxon>
        <taxon>Acanthopleuribacterales</taxon>
        <taxon>Acanthopleuribacteraceae</taxon>
        <taxon>Sulfidibacter</taxon>
    </lineage>
</organism>
<dbReference type="InterPro" id="IPR003029">
    <property type="entry name" value="S1_domain"/>
</dbReference>
<keyword evidence="12" id="KW-1185">Reference proteome</keyword>
<evidence type="ECO:0000256" key="1">
    <source>
        <dbReference type="ARBA" id="ARBA00001849"/>
    </source>
</evidence>
<evidence type="ECO:0000256" key="7">
    <source>
        <dbReference type="ARBA" id="ARBA00022884"/>
    </source>
</evidence>
<dbReference type="Gene3D" id="2.40.50.140">
    <property type="entry name" value="Nucleic acid-binding proteins"/>
    <property type="match status" value="2"/>
</dbReference>
<dbReference type="EMBL" id="CP071793">
    <property type="protein sequence ID" value="QTD50792.1"/>
    <property type="molecule type" value="Genomic_DNA"/>
</dbReference>
<keyword evidence="7 8" id="KW-0694">RNA-binding</keyword>
<dbReference type="Pfam" id="PF00773">
    <property type="entry name" value="RNB"/>
    <property type="match status" value="1"/>
</dbReference>
<dbReference type="CDD" id="cd04471">
    <property type="entry name" value="S1_RNase_R"/>
    <property type="match status" value="1"/>
</dbReference>
<feature type="compositionally biased region" description="Basic residues" evidence="9">
    <location>
        <begin position="770"/>
        <end position="787"/>
    </location>
</feature>
<keyword evidence="6 8" id="KW-0269">Exonuclease</keyword>
<keyword evidence="5 8" id="KW-0378">Hydrolase</keyword>
<dbReference type="InterPro" id="IPR012340">
    <property type="entry name" value="NA-bd_OB-fold"/>
</dbReference>
<dbReference type="NCBIfam" id="TIGR02063">
    <property type="entry name" value="RNase_R"/>
    <property type="match status" value="1"/>
</dbReference>
<dbReference type="Gene3D" id="1.10.10.10">
    <property type="entry name" value="Winged helix-like DNA-binding domain superfamily/Winged helix DNA-binding domain"/>
    <property type="match status" value="1"/>
</dbReference>
<dbReference type="KEGG" id="scor:J3U87_34845"/>
<dbReference type="Pfam" id="PF08206">
    <property type="entry name" value="OB_RNB"/>
    <property type="match status" value="1"/>
</dbReference>
<comment type="similarity">
    <text evidence="8">Belongs to the RNR ribonuclease family. RNase R subfamily.</text>
</comment>
<dbReference type="InterPro" id="IPR036388">
    <property type="entry name" value="WH-like_DNA-bd_sf"/>
</dbReference>
<comment type="catalytic activity">
    <reaction evidence="1 8">
        <text>Exonucleolytic cleavage in the 3'- to 5'-direction to yield nucleoside 5'-phosphates.</text>
        <dbReference type="EC" id="3.1.13.1"/>
    </reaction>
</comment>
<dbReference type="GO" id="GO:0008859">
    <property type="term" value="F:exoribonuclease II activity"/>
    <property type="evidence" value="ECO:0007669"/>
    <property type="project" value="UniProtKB-UniRule"/>
</dbReference>
<dbReference type="SUPFAM" id="SSF50249">
    <property type="entry name" value="Nucleic acid-binding proteins"/>
    <property type="match status" value="3"/>
</dbReference>
<dbReference type="InterPro" id="IPR004476">
    <property type="entry name" value="RNase_II/RNase_R"/>
</dbReference>
<evidence type="ECO:0000256" key="4">
    <source>
        <dbReference type="ARBA" id="ARBA00022722"/>
    </source>
</evidence>